<evidence type="ECO:0000256" key="1">
    <source>
        <dbReference type="ARBA" id="ARBA00004651"/>
    </source>
</evidence>
<feature type="signal peptide" evidence="13">
    <location>
        <begin position="1"/>
        <end position="18"/>
    </location>
</feature>
<feature type="transmembrane region" description="Helical" evidence="12">
    <location>
        <begin position="877"/>
        <end position="901"/>
    </location>
</feature>
<protein>
    <submittedName>
        <fullName evidence="17">Multidrug resistance-associated protein 1</fullName>
    </submittedName>
</protein>
<dbReference type="GO" id="GO:0140359">
    <property type="term" value="F:ABC-type transporter activity"/>
    <property type="evidence" value="ECO:0007669"/>
    <property type="project" value="InterPro"/>
</dbReference>
<comment type="subcellular location">
    <subcellularLocation>
        <location evidence="1">Cell membrane</location>
        <topology evidence="1">Multi-pass membrane protein</topology>
    </subcellularLocation>
</comment>
<dbReference type="InterPro" id="IPR017871">
    <property type="entry name" value="ABC_transporter-like_CS"/>
</dbReference>
<keyword evidence="11" id="KW-0175">Coiled coil</keyword>
<feature type="chain" id="PRO_5037528367" evidence="13">
    <location>
        <begin position="19"/>
        <end position="1396"/>
    </location>
</feature>
<evidence type="ECO:0000256" key="4">
    <source>
        <dbReference type="ARBA" id="ARBA00022475"/>
    </source>
</evidence>
<evidence type="ECO:0000256" key="12">
    <source>
        <dbReference type="SAM" id="Phobius"/>
    </source>
</evidence>
<dbReference type="NCBIfam" id="TIGR00957">
    <property type="entry name" value="MRP_assoc_pro"/>
    <property type="match status" value="1"/>
</dbReference>
<evidence type="ECO:0000313" key="17">
    <source>
        <dbReference type="WBParaSite" id="ACRNAN_Path_956.g3679.t1"/>
    </source>
</evidence>
<reference evidence="17" key="1">
    <citation type="submission" date="2022-11" db="UniProtKB">
        <authorList>
            <consortium name="WormBaseParasite"/>
        </authorList>
    </citation>
    <scope>IDENTIFICATION</scope>
</reference>
<dbReference type="Gene3D" id="3.40.50.300">
    <property type="entry name" value="P-loop containing nucleotide triphosphate hydrolases"/>
    <property type="match status" value="2"/>
</dbReference>
<dbReference type="Gene3D" id="1.20.1560.10">
    <property type="entry name" value="ABC transporter type 1, transmembrane domain"/>
    <property type="match status" value="2"/>
</dbReference>
<dbReference type="InterPro" id="IPR005292">
    <property type="entry name" value="MRP"/>
</dbReference>
<feature type="domain" description="ABC transmembrane type-1" evidence="15">
    <location>
        <begin position="832"/>
        <end position="1118"/>
    </location>
</feature>
<keyword evidence="10 12" id="KW-0472">Membrane</keyword>
<keyword evidence="5 12" id="KW-0812">Transmembrane</keyword>
<evidence type="ECO:0000256" key="7">
    <source>
        <dbReference type="ARBA" id="ARBA00022741"/>
    </source>
</evidence>
<evidence type="ECO:0000256" key="10">
    <source>
        <dbReference type="ARBA" id="ARBA00023136"/>
    </source>
</evidence>
<dbReference type="PANTHER" id="PTHR24223:SF434">
    <property type="entry name" value="MULTIDRUG RESISTANCE PROTEIN MRP-7"/>
    <property type="match status" value="1"/>
</dbReference>
<evidence type="ECO:0000256" key="2">
    <source>
        <dbReference type="ARBA" id="ARBA00009726"/>
    </source>
</evidence>
<dbReference type="InterPro" id="IPR003593">
    <property type="entry name" value="AAA+_ATPase"/>
</dbReference>
<evidence type="ECO:0000313" key="16">
    <source>
        <dbReference type="Proteomes" id="UP000887540"/>
    </source>
</evidence>
<evidence type="ECO:0000256" key="6">
    <source>
        <dbReference type="ARBA" id="ARBA00022737"/>
    </source>
</evidence>
<feature type="transmembrane region" description="Helical" evidence="12">
    <location>
        <begin position="975"/>
        <end position="993"/>
    </location>
</feature>
<dbReference type="InterPro" id="IPR036640">
    <property type="entry name" value="ABC1_TM_sf"/>
</dbReference>
<dbReference type="InterPro" id="IPR050173">
    <property type="entry name" value="ABC_transporter_C-like"/>
</dbReference>
<dbReference type="SUPFAM" id="SSF90123">
    <property type="entry name" value="ABC transporter transmembrane region"/>
    <property type="match status" value="2"/>
</dbReference>
<evidence type="ECO:0000259" key="15">
    <source>
        <dbReference type="PROSITE" id="PS50929"/>
    </source>
</evidence>
<feature type="transmembrane region" description="Helical" evidence="12">
    <location>
        <begin position="1085"/>
        <end position="1103"/>
    </location>
</feature>
<feature type="coiled-coil region" evidence="11">
    <location>
        <begin position="1099"/>
        <end position="1126"/>
    </location>
</feature>
<proteinExistence type="inferred from homology"/>
<organism evidence="16 17">
    <name type="scientific">Acrobeloides nanus</name>
    <dbReference type="NCBI Taxonomy" id="290746"/>
    <lineage>
        <taxon>Eukaryota</taxon>
        <taxon>Metazoa</taxon>
        <taxon>Ecdysozoa</taxon>
        <taxon>Nematoda</taxon>
        <taxon>Chromadorea</taxon>
        <taxon>Rhabditida</taxon>
        <taxon>Tylenchina</taxon>
        <taxon>Cephalobomorpha</taxon>
        <taxon>Cephaloboidea</taxon>
        <taxon>Cephalobidae</taxon>
        <taxon>Acrobeloides</taxon>
    </lineage>
</organism>
<dbReference type="FunFam" id="3.40.50.300:FF:000074">
    <property type="entry name" value="Multidrug resistance-associated protein 5 isoform 1"/>
    <property type="match status" value="1"/>
</dbReference>
<evidence type="ECO:0000256" key="11">
    <source>
        <dbReference type="SAM" id="Coils"/>
    </source>
</evidence>
<keyword evidence="7" id="KW-0547">Nucleotide-binding</keyword>
<evidence type="ECO:0000256" key="8">
    <source>
        <dbReference type="ARBA" id="ARBA00022840"/>
    </source>
</evidence>
<feature type="transmembrane region" description="Helical" evidence="12">
    <location>
        <begin position="319"/>
        <end position="336"/>
    </location>
</feature>
<feature type="transmembrane region" description="Helical" evidence="12">
    <location>
        <begin position="292"/>
        <end position="313"/>
    </location>
</feature>
<dbReference type="Pfam" id="PF00664">
    <property type="entry name" value="ABC_membrane"/>
    <property type="match status" value="2"/>
</dbReference>
<feature type="transmembrane region" description="Helical" evidence="12">
    <location>
        <begin position="952"/>
        <end position="969"/>
    </location>
</feature>
<dbReference type="Pfam" id="PF00005">
    <property type="entry name" value="ABC_tran"/>
    <property type="match status" value="2"/>
</dbReference>
<comment type="similarity">
    <text evidence="2">Belongs to the ABC transporter superfamily. ABCC family. Conjugate transporter (TC 3.A.1.208) subfamily.</text>
</comment>
<dbReference type="GO" id="GO:0005524">
    <property type="term" value="F:ATP binding"/>
    <property type="evidence" value="ECO:0007669"/>
    <property type="project" value="UniProtKB-KW"/>
</dbReference>
<dbReference type="GO" id="GO:0005886">
    <property type="term" value="C:plasma membrane"/>
    <property type="evidence" value="ECO:0007669"/>
    <property type="project" value="UniProtKB-SubCell"/>
</dbReference>
<keyword evidence="4" id="KW-1003">Cell membrane</keyword>
<dbReference type="FunFam" id="3.40.50.300:FF:000997">
    <property type="entry name" value="Multidrug resistance-associated protein 1"/>
    <property type="match status" value="1"/>
</dbReference>
<evidence type="ECO:0000256" key="13">
    <source>
        <dbReference type="SAM" id="SignalP"/>
    </source>
</evidence>
<dbReference type="PROSITE" id="PS50893">
    <property type="entry name" value="ABC_TRANSPORTER_2"/>
    <property type="match status" value="2"/>
</dbReference>
<keyword evidence="8" id="KW-0067">ATP-binding</keyword>
<dbReference type="SUPFAM" id="SSF52540">
    <property type="entry name" value="P-loop containing nucleoside triphosphate hydrolases"/>
    <property type="match status" value="2"/>
</dbReference>
<dbReference type="InterPro" id="IPR011527">
    <property type="entry name" value="ABC1_TM_dom"/>
</dbReference>
<dbReference type="Proteomes" id="UP000887540">
    <property type="component" value="Unplaced"/>
</dbReference>
<feature type="transmembrane region" description="Helical" evidence="12">
    <location>
        <begin position="832"/>
        <end position="851"/>
    </location>
</feature>
<dbReference type="GO" id="GO:0016887">
    <property type="term" value="F:ATP hydrolysis activity"/>
    <property type="evidence" value="ECO:0007669"/>
    <property type="project" value="InterPro"/>
</dbReference>
<name>A0A914CEB4_9BILA</name>
<feature type="domain" description="ABC transporter" evidence="14">
    <location>
        <begin position="493"/>
        <end position="724"/>
    </location>
</feature>
<evidence type="ECO:0000256" key="5">
    <source>
        <dbReference type="ARBA" id="ARBA00022692"/>
    </source>
</evidence>
<evidence type="ECO:0000256" key="9">
    <source>
        <dbReference type="ARBA" id="ARBA00022989"/>
    </source>
</evidence>
<accession>A0A914CEB4</accession>
<sequence length="1396" mass="158367">MVTSGIIHLTFIVHAVCGAPEIYSWIQKLSEKDNQFDHARSQCFADPRTESKIGQNFNGRKSNELNSSFINRLTLWWYTPIPLLGAKKDLEMKDLFLLNEGNSSSYLVPLWEKYWIPTVKNYNLKKKNLKKQIKTYESRHGTNLQTIEKLNKQLHRLKPPSIAGNLFKMFKYELISAMAIKVLSDTIQFVNPFILHELIGFISKPHGDLWIGIAYAVGLFIASELRSFLFNYHNFIMFRMSVKIQNVLMSAVYKKTLRLSNIARKDKTVGEIVNLMAIDAERFQTITPQIQLYWSAPYQCILALIFLFIIMGYSAIPGIFVMVTVVPLNIFCSKWVRGWNMRQMKLKDERAKMCNEVLNGIKVIKFYAWELPMKAMIEKIRKQELVCILKSALVRYSIDVFNWSSPFLVGFFSFTTFTLSDQEHHILTPQIAFVSLTLFNMLRQPMTQVGMLIQQTVQAIVSNKRLKDFLVADELDPDAIQRSLDIGQTLAPIEVKNAKFSWEANSEEQETQKIGDLHDINLEIEYKNLIAVVGKVGSGKSSLLSALLGEMEKLHGLVRIHGNLAYVPQQAWIQNLPLKENILFGKPFDKDLYEAVIDACALRPDLAILPHGDMTEIGEKGINLSGGQKARVSLARAVYQNYDVYLLDDPLSAVDSHVGKHIFEKVIGPNGMLRNKTRILVTHGINFLQDMDTIIHIDDGRIIDIGSYDELISHKEKFAKLIEDAKTEKKDPEGSVNSQEMVENSEISLNDENEVVRKEKFSRQISTVSTKVQNGTSNTDDLKVPLQTEIRERNQRLKKEQKLIQKEKVETGRVKMSVYKQYAKAATYKRSFVFLLMYFVYAVVQMLRNVWLSNWSDDEAKHEHGHTKISLGERLGVYAFLGFSESLSLTCSLLALILGGLKASTNLHSPLLYNILRSPMSFFDTTPIGRVLNRFGKDIDVCDSSLPANFRYVTMTIISILSTLLIIIITNPIFGAVVIPLAGIYIYSLRYYVPTSRQLKRLESTHRSPIYSHFGETIQGASTIRAFGKNDDFIEMCYKKVDAFVRIKYMSIIANRWLAVRLEFIGNSVVLFAALFGVLSHEWGWLSSAGLVGLSVSYALNITNNLNQFTRQLGDLETNIVAVERIKEYTDIPNEAPWTYPGIVVPPKWPSFGKVQFDSYATRYRPGLDLVIKNISAVIEPSERVGIVGRTGAGKSSLTLALFRMIEASEGRIIIDDIEVDKIGLHDLRSNLTIIPQDPVLFSGTLRFNLDPFNRYSDDEIWLALELAHLKEFASSLPNGLNHVISEGGDNISVGQRQLVCLARALLRRSRILILDEATAAVDLATDSLIQETIRHEFKNSTVITIAHRLNTILDYDRVMVLDKGEIKEFDTPPNLLADPNSIFAKMIKDAKIQKS</sequence>
<dbReference type="CDD" id="cd18603">
    <property type="entry name" value="ABC_6TM_MRP1_2_3_6_D2_like"/>
    <property type="match status" value="1"/>
</dbReference>
<feature type="domain" description="ABC transmembrane type-1" evidence="15">
    <location>
        <begin position="177"/>
        <end position="458"/>
    </location>
</feature>
<dbReference type="WBParaSite" id="ACRNAN_Path_956.g3679.t1">
    <property type="protein sequence ID" value="ACRNAN_Path_956.g3679.t1"/>
    <property type="gene ID" value="ACRNAN_Path_956.g3679"/>
</dbReference>
<keyword evidence="3" id="KW-0813">Transport</keyword>
<feature type="domain" description="ABC transporter" evidence="14">
    <location>
        <begin position="1155"/>
        <end position="1389"/>
    </location>
</feature>
<dbReference type="FunFam" id="1.20.1560.10:FF:000081">
    <property type="entry name" value="Protein CBG24505"/>
    <property type="match status" value="1"/>
</dbReference>
<feature type="transmembrane region" description="Helical" evidence="12">
    <location>
        <begin position="1058"/>
        <end position="1079"/>
    </location>
</feature>
<dbReference type="PANTHER" id="PTHR24223">
    <property type="entry name" value="ATP-BINDING CASSETTE SUB-FAMILY C"/>
    <property type="match status" value="1"/>
</dbReference>
<dbReference type="CDD" id="cd18595">
    <property type="entry name" value="ABC_6TM_MRP1_2_3_6_D1_like"/>
    <property type="match status" value="1"/>
</dbReference>
<dbReference type="PROSITE" id="PS50929">
    <property type="entry name" value="ABC_TM1F"/>
    <property type="match status" value="2"/>
</dbReference>
<dbReference type="SMART" id="SM00382">
    <property type="entry name" value="AAA"/>
    <property type="match status" value="2"/>
</dbReference>
<keyword evidence="9 12" id="KW-1133">Transmembrane helix</keyword>
<dbReference type="PROSITE" id="PS00211">
    <property type="entry name" value="ABC_TRANSPORTER_1"/>
    <property type="match status" value="2"/>
</dbReference>
<dbReference type="FunFam" id="1.20.1560.10:FF:000100">
    <property type="entry name" value="ABC transporter ATP-binding protein"/>
    <property type="match status" value="1"/>
</dbReference>
<dbReference type="InterPro" id="IPR003439">
    <property type="entry name" value="ABC_transporter-like_ATP-bd"/>
</dbReference>
<keyword evidence="6" id="KW-0677">Repeat</keyword>
<evidence type="ECO:0000256" key="3">
    <source>
        <dbReference type="ARBA" id="ARBA00022448"/>
    </source>
</evidence>
<dbReference type="CDD" id="cd03250">
    <property type="entry name" value="ABCC_MRP_domain1"/>
    <property type="match status" value="1"/>
</dbReference>
<keyword evidence="16" id="KW-1185">Reference proteome</keyword>
<evidence type="ECO:0000259" key="14">
    <source>
        <dbReference type="PROSITE" id="PS50893"/>
    </source>
</evidence>
<feature type="transmembrane region" description="Helical" evidence="12">
    <location>
        <begin position="209"/>
        <end position="230"/>
    </location>
</feature>
<keyword evidence="13" id="KW-0732">Signal</keyword>
<dbReference type="InterPro" id="IPR027417">
    <property type="entry name" value="P-loop_NTPase"/>
</dbReference>
<dbReference type="CDD" id="cd03244">
    <property type="entry name" value="ABCC_MRP_domain2"/>
    <property type="match status" value="1"/>
</dbReference>